<evidence type="ECO:0000313" key="3">
    <source>
        <dbReference type="Proteomes" id="UP000288947"/>
    </source>
</evidence>
<evidence type="ECO:0000313" key="2">
    <source>
        <dbReference type="EMBL" id="QAV33025.1"/>
    </source>
</evidence>
<accession>A0ABX5QRG2</accession>
<keyword evidence="1" id="KW-1133">Transmembrane helix</keyword>
<keyword evidence="1" id="KW-0472">Membrane</keyword>
<protein>
    <recommendedName>
        <fullName evidence="4">Type II secretion system protein</fullName>
    </recommendedName>
</protein>
<feature type="transmembrane region" description="Helical" evidence="1">
    <location>
        <begin position="6"/>
        <end position="33"/>
    </location>
</feature>
<reference evidence="2 3" key="1">
    <citation type="submission" date="2018-01" db="EMBL/GenBank/DDBJ databases">
        <title>The whole genome sequencing and assembly of Fervidobacterium changbaicum CBS-1 strain.</title>
        <authorList>
            <person name="Kim J.-Y."/>
            <person name="Park M.-K."/>
            <person name="Yi H."/>
            <person name="Bahn Y.-S."/>
            <person name="Kim J.F."/>
            <person name="Lee D.-W."/>
        </authorList>
    </citation>
    <scope>NUCLEOTIDE SEQUENCE [LARGE SCALE GENOMIC DNA]</scope>
    <source>
        <strain evidence="2 3">CBS-1</strain>
    </source>
</reference>
<keyword evidence="1" id="KW-0812">Transmembrane</keyword>
<dbReference type="EMBL" id="CP026721">
    <property type="protein sequence ID" value="QAV33025.1"/>
    <property type="molecule type" value="Genomic_DNA"/>
</dbReference>
<evidence type="ECO:0000256" key="1">
    <source>
        <dbReference type="SAM" id="Phobius"/>
    </source>
</evidence>
<dbReference type="RefSeq" id="WP_090221966.1">
    <property type="nucleotide sequence ID" value="NZ_CP026721.1"/>
</dbReference>
<evidence type="ECO:0008006" key="4">
    <source>
        <dbReference type="Google" id="ProtNLM"/>
    </source>
</evidence>
<name>A0ABX5QRG2_9BACT</name>
<sequence length="181" mass="20343">MDITLSGLIASMVVLAFIIGMLGLIVNITLSVLNEQKEYASFYSEVQTITSLIDNLLTQSVWNDDWLNTDKSPNQNEIDPNGRYISLAFFAPSGSGVVAREMELKFDKRPEDNKIVIKFDGKTIYTCSERIESITIALQTREDNGVITDPKYLELKFTPRSQKLKRREFVVPLLTALSSAS</sequence>
<organism evidence="2 3">
    <name type="scientific">Fervidobacterium changbaicum</name>
    <dbReference type="NCBI Taxonomy" id="310769"/>
    <lineage>
        <taxon>Bacteria</taxon>
        <taxon>Thermotogati</taxon>
        <taxon>Thermotogota</taxon>
        <taxon>Thermotogae</taxon>
        <taxon>Thermotogales</taxon>
        <taxon>Fervidobacteriaceae</taxon>
        <taxon>Fervidobacterium</taxon>
    </lineage>
</organism>
<dbReference type="Proteomes" id="UP000288947">
    <property type="component" value="Chromosome"/>
</dbReference>
<keyword evidence="3" id="KW-1185">Reference proteome</keyword>
<gene>
    <name evidence="2" type="ORF">CBS1_04280</name>
</gene>
<proteinExistence type="predicted"/>